<dbReference type="InterPro" id="IPR006119">
    <property type="entry name" value="Resolv_N"/>
</dbReference>
<dbReference type="Pfam" id="PF00239">
    <property type="entry name" value="Resolvase"/>
    <property type="match status" value="1"/>
</dbReference>
<dbReference type="PANTHER" id="PTHR30461:SF23">
    <property type="entry name" value="DNA RECOMBINASE-RELATED"/>
    <property type="match status" value="1"/>
</dbReference>
<gene>
    <name evidence="3" type="ORF">FYJ76_02480</name>
</gene>
<dbReference type="Gene3D" id="3.40.50.1390">
    <property type="entry name" value="Resolvase, N-terminal catalytic domain"/>
    <property type="match status" value="1"/>
</dbReference>
<dbReference type="SMART" id="SM00857">
    <property type="entry name" value="Resolvase"/>
    <property type="match status" value="1"/>
</dbReference>
<dbReference type="SUPFAM" id="SSF53041">
    <property type="entry name" value="Resolvase-like"/>
    <property type="match status" value="1"/>
</dbReference>
<evidence type="ECO:0000313" key="4">
    <source>
        <dbReference type="Proteomes" id="UP000431913"/>
    </source>
</evidence>
<feature type="domain" description="Recombinase" evidence="2">
    <location>
        <begin position="160"/>
        <end position="304"/>
    </location>
</feature>
<dbReference type="InterPro" id="IPR011109">
    <property type="entry name" value="DNA_bind_recombinase_dom"/>
</dbReference>
<dbReference type="GO" id="GO:0003677">
    <property type="term" value="F:DNA binding"/>
    <property type="evidence" value="ECO:0007669"/>
    <property type="project" value="InterPro"/>
</dbReference>
<feature type="domain" description="Resolvase/invertase-type recombinase catalytic" evidence="1">
    <location>
        <begin position="2"/>
        <end position="154"/>
    </location>
</feature>
<dbReference type="PROSITE" id="PS51737">
    <property type="entry name" value="RECOMBINASE_DNA_BIND"/>
    <property type="match status" value="1"/>
</dbReference>
<sequence>MTAAIYCRLSREDEEKQSESESIQNQKSMLIKYALDKGWDIYNIYCDEDYSGIDRERPAFRQLIADAEARRFDIVLVKTQSRFTRDMELVEKYIHGLFAEWGIRFVATVDNVDTDIKGNKKARQINGLVNEWYLEDLSENIRTVFDYKRRAGQYIGGFPLYGYRKDPADKNKLIVEPQAAAVVRRIYALYLAGHGTQSIAAILNRDGVPNPTRHKQAMGYPYRNGAAHNDHGLWNRTTVSRILRDQMYTGDLVQGRTKKISYKSKKMASVPQRDWIIVPDSHEPVISRRTFERVQEMLHARTRSTGLGEVHPLAGKVHCMQCGSAMQRYSNGRAAGKYSYLRCKLYATHKPLCTNHNIRLDWLEEEVLRRLQCHINRYFDPQQADVCAMEDLAQSDRKRRTKEQLRLKMELEQRVKALHDLYLDKSRGILEEEQFLELNRVYLADKKELIHRLEALALEEKEEQKAPGGRTKLETYLQEITEASALTRELAALFIQDVQIGERDGKTGAQEIKIDWLI</sequence>
<name>A0A6I2TZP8_9FIRM</name>
<reference evidence="3 4" key="1">
    <citation type="submission" date="2019-08" db="EMBL/GenBank/DDBJ databases">
        <title>In-depth cultivation of the pig gut microbiome towards novel bacterial diversity and tailored functional studies.</title>
        <authorList>
            <person name="Wylensek D."/>
            <person name="Hitch T.C.A."/>
            <person name="Clavel T."/>
        </authorList>
    </citation>
    <scope>NUCLEOTIDE SEQUENCE [LARGE SCALE GENOMIC DNA]</scope>
    <source>
        <strain evidence="3 4">WCA3-601-WT-6J</strain>
    </source>
</reference>
<organism evidence="3 4">
    <name type="scientific">Ruthenibacterium lactatiformans</name>
    <dbReference type="NCBI Taxonomy" id="1550024"/>
    <lineage>
        <taxon>Bacteria</taxon>
        <taxon>Bacillati</taxon>
        <taxon>Bacillota</taxon>
        <taxon>Clostridia</taxon>
        <taxon>Eubacteriales</taxon>
        <taxon>Oscillospiraceae</taxon>
        <taxon>Ruthenibacterium</taxon>
    </lineage>
</organism>
<dbReference type="Proteomes" id="UP000431913">
    <property type="component" value="Unassembled WGS sequence"/>
</dbReference>
<dbReference type="InterPro" id="IPR025827">
    <property type="entry name" value="Zn_ribbon_recom_dom"/>
</dbReference>
<dbReference type="InterPro" id="IPR038109">
    <property type="entry name" value="DNA_bind_recomb_sf"/>
</dbReference>
<dbReference type="GeneID" id="42855103"/>
<dbReference type="RefSeq" id="WP_082052059.1">
    <property type="nucleotide sequence ID" value="NZ_CAQJQL010000034.1"/>
</dbReference>
<evidence type="ECO:0000259" key="2">
    <source>
        <dbReference type="PROSITE" id="PS51737"/>
    </source>
</evidence>
<dbReference type="PANTHER" id="PTHR30461">
    <property type="entry name" value="DNA-INVERTASE FROM LAMBDOID PROPHAGE"/>
    <property type="match status" value="1"/>
</dbReference>
<evidence type="ECO:0000259" key="1">
    <source>
        <dbReference type="PROSITE" id="PS51736"/>
    </source>
</evidence>
<protein>
    <submittedName>
        <fullName evidence="3">Recombinase family protein</fullName>
    </submittedName>
</protein>
<comment type="caution">
    <text evidence="3">The sequence shown here is derived from an EMBL/GenBank/DDBJ whole genome shotgun (WGS) entry which is preliminary data.</text>
</comment>
<dbReference type="GO" id="GO:0000150">
    <property type="term" value="F:DNA strand exchange activity"/>
    <property type="evidence" value="ECO:0007669"/>
    <property type="project" value="InterPro"/>
</dbReference>
<dbReference type="Gene3D" id="3.90.1750.20">
    <property type="entry name" value="Putative Large Serine Recombinase, Chain B, Domain 2"/>
    <property type="match status" value="1"/>
</dbReference>
<dbReference type="InterPro" id="IPR036162">
    <property type="entry name" value="Resolvase-like_N_sf"/>
</dbReference>
<evidence type="ECO:0000313" key="3">
    <source>
        <dbReference type="EMBL" id="MST90812.1"/>
    </source>
</evidence>
<dbReference type="EMBL" id="VUNJ01000002">
    <property type="protein sequence ID" value="MST90812.1"/>
    <property type="molecule type" value="Genomic_DNA"/>
</dbReference>
<dbReference type="Pfam" id="PF13408">
    <property type="entry name" value="Zn_ribbon_recom"/>
    <property type="match status" value="1"/>
</dbReference>
<dbReference type="Pfam" id="PF07508">
    <property type="entry name" value="Recombinase"/>
    <property type="match status" value="1"/>
</dbReference>
<dbReference type="PROSITE" id="PS51736">
    <property type="entry name" value="RECOMBINASES_3"/>
    <property type="match status" value="1"/>
</dbReference>
<proteinExistence type="predicted"/>
<accession>A0A6I2TZP8</accession>
<dbReference type="InterPro" id="IPR050639">
    <property type="entry name" value="SSR_resolvase"/>
</dbReference>
<dbReference type="AlphaFoldDB" id="A0A6I2TZP8"/>